<dbReference type="SUPFAM" id="SSF55785">
    <property type="entry name" value="PYP-like sensor domain (PAS domain)"/>
    <property type="match status" value="1"/>
</dbReference>
<keyword evidence="2" id="KW-1133">Transmembrane helix</keyword>
<evidence type="ECO:0000256" key="1">
    <source>
        <dbReference type="SAM" id="MobiDB-lite"/>
    </source>
</evidence>
<feature type="transmembrane region" description="Helical" evidence="2">
    <location>
        <begin position="371"/>
        <end position="391"/>
    </location>
</feature>
<evidence type="ECO:0000313" key="4">
    <source>
        <dbReference type="EMBL" id="ORZ40839.1"/>
    </source>
</evidence>
<dbReference type="OrthoDB" id="5571714at2759"/>
<dbReference type="Proteomes" id="UP000193411">
    <property type="component" value="Unassembled WGS sequence"/>
</dbReference>
<evidence type="ECO:0000259" key="3">
    <source>
        <dbReference type="PROSITE" id="PS50112"/>
    </source>
</evidence>
<protein>
    <recommendedName>
        <fullName evidence="3">PAS domain-containing protein</fullName>
    </recommendedName>
</protein>
<feature type="compositionally biased region" description="Pro residues" evidence="1">
    <location>
        <begin position="576"/>
        <end position="587"/>
    </location>
</feature>
<feature type="transmembrane region" description="Helical" evidence="2">
    <location>
        <begin position="76"/>
        <end position="101"/>
    </location>
</feature>
<dbReference type="Gene3D" id="3.30.450.20">
    <property type="entry name" value="PAS domain"/>
    <property type="match status" value="1"/>
</dbReference>
<keyword evidence="2" id="KW-0812">Transmembrane</keyword>
<accession>A0A1Y2I268</accession>
<evidence type="ECO:0000256" key="2">
    <source>
        <dbReference type="SAM" id="Phobius"/>
    </source>
</evidence>
<gene>
    <name evidence="4" type="ORF">BCR44DRAFT_81011</name>
</gene>
<name>A0A1Y2I268_9FUNG</name>
<feature type="region of interest" description="Disordered" evidence="1">
    <location>
        <begin position="477"/>
        <end position="590"/>
    </location>
</feature>
<keyword evidence="2" id="KW-0472">Membrane</keyword>
<dbReference type="PROSITE" id="PS50112">
    <property type="entry name" value="PAS"/>
    <property type="match status" value="1"/>
</dbReference>
<dbReference type="AlphaFoldDB" id="A0A1Y2I268"/>
<dbReference type="GO" id="GO:0006355">
    <property type="term" value="P:regulation of DNA-templated transcription"/>
    <property type="evidence" value="ECO:0007669"/>
    <property type="project" value="InterPro"/>
</dbReference>
<reference evidence="4 5" key="1">
    <citation type="submission" date="2016-07" db="EMBL/GenBank/DDBJ databases">
        <title>Pervasive Adenine N6-methylation of Active Genes in Fungi.</title>
        <authorList>
            <consortium name="DOE Joint Genome Institute"/>
            <person name="Mondo S.J."/>
            <person name="Dannebaum R.O."/>
            <person name="Kuo R.C."/>
            <person name="Labutti K."/>
            <person name="Haridas S."/>
            <person name="Kuo A."/>
            <person name="Salamov A."/>
            <person name="Ahrendt S.R."/>
            <person name="Lipzen A."/>
            <person name="Sullivan W."/>
            <person name="Andreopoulos W.B."/>
            <person name="Clum A."/>
            <person name="Lindquist E."/>
            <person name="Daum C."/>
            <person name="Ramamoorthy G.K."/>
            <person name="Gryganskyi A."/>
            <person name="Culley D."/>
            <person name="Magnuson J.K."/>
            <person name="James T.Y."/>
            <person name="O'Malley M.A."/>
            <person name="Stajich J.E."/>
            <person name="Spatafora J.W."/>
            <person name="Visel A."/>
            <person name="Grigoriev I.V."/>
        </authorList>
    </citation>
    <scope>NUCLEOTIDE SEQUENCE [LARGE SCALE GENOMIC DNA]</scope>
    <source>
        <strain evidence="4 5">PL171</strain>
    </source>
</reference>
<dbReference type="InterPro" id="IPR013767">
    <property type="entry name" value="PAS_fold"/>
</dbReference>
<dbReference type="EMBL" id="MCFL01000002">
    <property type="protein sequence ID" value="ORZ40839.1"/>
    <property type="molecule type" value="Genomic_DNA"/>
</dbReference>
<comment type="caution">
    <text evidence="4">The sequence shown here is derived from an EMBL/GenBank/DDBJ whole genome shotgun (WGS) entry which is preliminary data.</text>
</comment>
<feature type="compositionally biased region" description="Low complexity" evidence="1">
    <location>
        <begin position="497"/>
        <end position="518"/>
    </location>
</feature>
<dbReference type="SMART" id="SM00091">
    <property type="entry name" value="PAS"/>
    <property type="match status" value="1"/>
</dbReference>
<evidence type="ECO:0000313" key="5">
    <source>
        <dbReference type="Proteomes" id="UP000193411"/>
    </source>
</evidence>
<organism evidence="4 5">
    <name type="scientific">Catenaria anguillulae PL171</name>
    <dbReference type="NCBI Taxonomy" id="765915"/>
    <lineage>
        <taxon>Eukaryota</taxon>
        <taxon>Fungi</taxon>
        <taxon>Fungi incertae sedis</taxon>
        <taxon>Blastocladiomycota</taxon>
        <taxon>Blastocladiomycetes</taxon>
        <taxon>Blastocladiales</taxon>
        <taxon>Catenariaceae</taxon>
        <taxon>Catenaria</taxon>
    </lineage>
</organism>
<dbReference type="InterPro" id="IPR000014">
    <property type="entry name" value="PAS"/>
</dbReference>
<dbReference type="NCBIfam" id="TIGR00229">
    <property type="entry name" value="sensory_box"/>
    <property type="match status" value="1"/>
</dbReference>
<dbReference type="CDD" id="cd00130">
    <property type="entry name" value="PAS"/>
    <property type="match status" value="1"/>
</dbReference>
<proteinExistence type="predicted"/>
<dbReference type="Pfam" id="PF00989">
    <property type="entry name" value="PAS"/>
    <property type="match status" value="1"/>
</dbReference>
<feature type="domain" description="PAS" evidence="3">
    <location>
        <begin position="418"/>
        <end position="461"/>
    </location>
</feature>
<keyword evidence="5" id="KW-1185">Reference proteome</keyword>
<dbReference type="InterPro" id="IPR035965">
    <property type="entry name" value="PAS-like_dom_sf"/>
</dbReference>
<sequence length="1024" mass="111276">MAADPDVCPELYQQTTSDHASPTCSQNSMILSSAGDQTKFIPATPQLGDSTVQPSTRSVLRQGHDRIRNLFRCFRLWVPWVAAVLTIIVGVGCSIGLYFWFRSVETGTFERDFASIRRICVRSLESVMGVRCFQHLRNFAAFTYATPELTQDALTTFGERSSFDPKIIYSINICVVVPKNQSAALSQFYGFKAYSSANSSDLIKNDTVDVYPALIYPLSRGNGYLGWNLLSDPLRRVAVMRSLSPGTWSVSDPLAMRATGETGFGAWYHVPPRQPKPSNPFPQWIASVGLSFNLLFSSTLDRIFTNANDSDIAVYVDFETHKRVFAYEPTGPDHALLDSTRAATEAFHGFNAKWPVTFVPTSRYVSNFFTAVPWVVFACTMGVFVLLSDVVRRATARFMVSKQMLKRLETQTQLLSSMQQYSRAVLEAIPDGLFMLDAHGRVLSANDAALKLTGYQLDDFVRPMPFTVLLDESSKASVRARGRARQDASSVPEACDSRIGSESVSSSVISDSPGSSRPATPRTAAASSVGPQSSRLRRRRRPTSDPSPTPTPSSSPCCALPSTASFIHVENDSPVAPTPTRTPPAPAISPDIRPEISPSMYPESDTQCSLTDLVLEPGDHEVILRRKDGSTFFAQLSVSQANDPHVDPDAPLGDLLSLHNRMRTFSFAPPSMSSEPSPYPNADIPHAHEPNGYESVLLADSAHQLPTGTFHQIVLFHDITSRVESMRLVAAMEKQATDATEAKQHLLQFLIQAMTVPVEQMMHDLDVIARAAEDRVAAQPLAGGARNDFELLAADLVDAKAAAKHITNVLDDVAVYAGVNCLDKQQLNNECVIEPQGDHPSQCSKCGGCGPQGKLLSELVDACIEPGMLDAMRDRGIIFTMGVAAAARDVRMPPGFSCTACKLIYKFVALGAMLARPASLMTLALSTDKREDNHQGDGGEAAEQLHLHFLATISAFDPMFPTSVTANDLDLSVGSRGSAFGNVALTWAALIQLVERNGGQIKQTRVATGVGLVMNVVLAIPQCG</sequence>
<feature type="compositionally biased region" description="Low complexity" evidence="1">
    <location>
        <begin position="554"/>
        <end position="565"/>
    </location>
</feature>